<gene>
    <name evidence="1" type="ORF">BDN72DRAFT_743162</name>
</gene>
<evidence type="ECO:0000313" key="1">
    <source>
        <dbReference type="EMBL" id="TFK67038.1"/>
    </source>
</evidence>
<protein>
    <submittedName>
        <fullName evidence="1">Uncharacterized protein</fullName>
    </submittedName>
</protein>
<feature type="non-terminal residue" evidence="1">
    <location>
        <position position="78"/>
    </location>
</feature>
<dbReference type="Proteomes" id="UP000308600">
    <property type="component" value="Unassembled WGS sequence"/>
</dbReference>
<sequence length="78" mass="9262">RIHNLHCQIVQLKTQYNQLAPINRLPPELFTRIFLALQSNFRQVFSGKYYEWTVITQVSQSWRSLALESKQLWNAVSL</sequence>
<reference evidence="1 2" key="1">
    <citation type="journal article" date="2019" name="Nat. Ecol. Evol.">
        <title>Megaphylogeny resolves global patterns of mushroom evolution.</title>
        <authorList>
            <person name="Varga T."/>
            <person name="Krizsan K."/>
            <person name="Foldi C."/>
            <person name="Dima B."/>
            <person name="Sanchez-Garcia M."/>
            <person name="Sanchez-Ramirez S."/>
            <person name="Szollosi G.J."/>
            <person name="Szarkandi J.G."/>
            <person name="Papp V."/>
            <person name="Albert L."/>
            <person name="Andreopoulos W."/>
            <person name="Angelini C."/>
            <person name="Antonin V."/>
            <person name="Barry K.W."/>
            <person name="Bougher N.L."/>
            <person name="Buchanan P."/>
            <person name="Buyck B."/>
            <person name="Bense V."/>
            <person name="Catcheside P."/>
            <person name="Chovatia M."/>
            <person name="Cooper J."/>
            <person name="Damon W."/>
            <person name="Desjardin D."/>
            <person name="Finy P."/>
            <person name="Geml J."/>
            <person name="Haridas S."/>
            <person name="Hughes K."/>
            <person name="Justo A."/>
            <person name="Karasinski D."/>
            <person name="Kautmanova I."/>
            <person name="Kiss B."/>
            <person name="Kocsube S."/>
            <person name="Kotiranta H."/>
            <person name="LaButti K.M."/>
            <person name="Lechner B.E."/>
            <person name="Liimatainen K."/>
            <person name="Lipzen A."/>
            <person name="Lukacs Z."/>
            <person name="Mihaltcheva S."/>
            <person name="Morgado L.N."/>
            <person name="Niskanen T."/>
            <person name="Noordeloos M.E."/>
            <person name="Ohm R.A."/>
            <person name="Ortiz-Santana B."/>
            <person name="Ovrebo C."/>
            <person name="Racz N."/>
            <person name="Riley R."/>
            <person name="Savchenko A."/>
            <person name="Shiryaev A."/>
            <person name="Soop K."/>
            <person name="Spirin V."/>
            <person name="Szebenyi C."/>
            <person name="Tomsovsky M."/>
            <person name="Tulloss R.E."/>
            <person name="Uehling J."/>
            <person name="Grigoriev I.V."/>
            <person name="Vagvolgyi C."/>
            <person name="Papp T."/>
            <person name="Martin F.M."/>
            <person name="Miettinen O."/>
            <person name="Hibbett D.S."/>
            <person name="Nagy L.G."/>
        </authorList>
    </citation>
    <scope>NUCLEOTIDE SEQUENCE [LARGE SCALE GENOMIC DNA]</scope>
    <source>
        <strain evidence="1 2">NL-1719</strain>
    </source>
</reference>
<name>A0ACD3AM90_9AGAR</name>
<evidence type="ECO:0000313" key="2">
    <source>
        <dbReference type="Proteomes" id="UP000308600"/>
    </source>
</evidence>
<proteinExistence type="predicted"/>
<accession>A0ACD3AM90</accession>
<organism evidence="1 2">
    <name type="scientific">Pluteus cervinus</name>
    <dbReference type="NCBI Taxonomy" id="181527"/>
    <lineage>
        <taxon>Eukaryota</taxon>
        <taxon>Fungi</taxon>
        <taxon>Dikarya</taxon>
        <taxon>Basidiomycota</taxon>
        <taxon>Agaricomycotina</taxon>
        <taxon>Agaricomycetes</taxon>
        <taxon>Agaricomycetidae</taxon>
        <taxon>Agaricales</taxon>
        <taxon>Pluteineae</taxon>
        <taxon>Pluteaceae</taxon>
        <taxon>Pluteus</taxon>
    </lineage>
</organism>
<keyword evidence="2" id="KW-1185">Reference proteome</keyword>
<feature type="non-terminal residue" evidence="1">
    <location>
        <position position="1"/>
    </location>
</feature>
<dbReference type="EMBL" id="ML208387">
    <property type="protein sequence ID" value="TFK67038.1"/>
    <property type="molecule type" value="Genomic_DNA"/>
</dbReference>